<feature type="region of interest" description="Disordered" evidence="1">
    <location>
        <begin position="530"/>
        <end position="552"/>
    </location>
</feature>
<dbReference type="Gene3D" id="3.30.710.10">
    <property type="entry name" value="Potassium Channel Kv1.1, Chain A"/>
    <property type="match status" value="1"/>
</dbReference>
<evidence type="ECO:0000259" key="2">
    <source>
        <dbReference type="PROSITE" id="PS50097"/>
    </source>
</evidence>
<keyword evidence="4" id="KW-1185">Reference proteome</keyword>
<dbReference type="PROSITE" id="PS50097">
    <property type="entry name" value="BTB"/>
    <property type="match status" value="1"/>
</dbReference>
<dbReference type="Gene3D" id="1.25.40.420">
    <property type="match status" value="1"/>
</dbReference>
<feature type="domain" description="BTB" evidence="2">
    <location>
        <begin position="15"/>
        <end position="88"/>
    </location>
</feature>
<dbReference type="SUPFAM" id="SSF140990">
    <property type="entry name" value="FtsH protease domain-like"/>
    <property type="match status" value="1"/>
</dbReference>
<comment type="caution">
    <text evidence="3">The sequence shown here is derived from an EMBL/GenBank/DDBJ whole genome shotgun (WGS) entry which is preliminary data.</text>
</comment>
<name>A0ABD2ME01_9BILA</name>
<dbReference type="AlphaFoldDB" id="A0ABD2ME01"/>
<dbReference type="Pfam" id="PF00651">
    <property type="entry name" value="BTB"/>
    <property type="match status" value="1"/>
</dbReference>
<dbReference type="InterPro" id="IPR008974">
    <property type="entry name" value="TRAF-like"/>
</dbReference>
<dbReference type="SMART" id="SM00875">
    <property type="entry name" value="BACK"/>
    <property type="match status" value="1"/>
</dbReference>
<organism evidence="3 4">
    <name type="scientific">Heterodera trifolii</name>
    <dbReference type="NCBI Taxonomy" id="157864"/>
    <lineage>
        <taxon>Eukaryota</taxon>
        <taxon>Metazoa</taxon>
        <taxon>Ecdysozoa</taxon>
        <taxon>Nematoda</taxon>
        <taxon>Chromadorea</taxon>
        <taxon>Rhabditida</taxon>
        <taxon>Tylenchina</taxon>
        <taxon>Tylenchomorpha</taxon>
        <taxon>Tylenchoidea</taxon>
        <taxon>Heteroderidae</taxon>
        <taxon>Heteroderinae</taxon>
        <taxon>Heterodera</taxon>
    </lineage>
</organism>
<accession>A0ABD2ME01</accession>
<dbReference type="Proteomes" id="UP001620626">
    <property type="component" value="Unassembled WGS sequence"/>
</dbReference>
<gene>
    <name evidence="3" type="ORF">niasHT_010470</name>
</gene>
<dbReference type="InterPro" id="IPR011705">
    <property type="entry name" value="BACK"/>
</dbReference>
<evidence type="ECO:0000313" key="3">
    <source>
        <dbReference type="EMBL" id="KAL3124629.1"/>
    </source>
</evidence>
<dbReference type="Gene3D" id="2.60.210.10">
    <property type="entry name" value="Apoptosis, Tumor Necrosis Factor Receptor Associated Protein 2, Chain A"/>
    <property type="match status" value="1"/>
</dbReference>
<dbReference type="InterPro" id="IPR011333">
    <property type="entry name" value="SKP1/BTB/POZ_sf"/>
</dbReference>
<proteinExistence type="predicted"/>
<dbReference type="CDD" id="cd18186">
    <property type="entry name" value="BTB_POZ_ZBTB_KLHL-like"/>
    <property type="match status" value="1"/>
</dbReference>
<dbReference type="InterPro" id="IPR037219">
    <property type="entry name" value="Peptidase_M41-like"/>
</dbReference>
<dbReference type="EMBL" id="JBICBT010000066">
    <property type="protein sequence ID" value="KAL3124629.1"/>
    <property type="molecule type" value="Genomic_DNA"/>
</dbReference>
<reference evidence="3 4" key="1">
    <citation type="submission" date="2024-10" db="EMBL/GenBank/DDBJ databases">
        <authorList>
            <person name="Kim D."/>
        </authorList>
    </citation>
    <scope>NUCLEOTIDE SEQUENCE [LARGE SCALE GENOMIC DNA]</scope>
    <source>
        <strain evidence="3">BH-2024</strain>
    </source>
</reference>
<evidence type="ECO:0000313" key="4">
    <source>
        <dbReference type="Proteomes" id="UP001620626"/>
    </source>
</evidence>
<dbReference type="InterPro" id="IPR000210">
    <property type="entry name" value="BTB/POZ_dom"/>
</dbReference>
<dbReference type="SUPFAM" id="SSF54695">
    <property type="entry name" value="POZ domain"/>
    <property type="match status" value="1"/>
</dbReference>
<dbReference type="SUPFAM" id="SSF49599">
    <property type="entry name" value="TRAF domain-like"/>
    <property type="match status" value="1"/>
</dbReference>
<dbReference type="PANTHER" id="PTHR45774">
    <property type="entry name" value="BTB/POZ DOMAIN-CONTAINING"/>
    <property type="match status" value="1"/>
</dbReference>
<dbReference type="SMART" id="SM00225">
    <property type="entry name" value="BTB"/>
    <property type="match status" value="1"/>
</dbReference>
<dbReference type="PANTHER" id="PTHR45774:SF3">
    <property type="entry name" value="BTB (POZ) DOMAIN-CONTAINING 2B-RELATED"/>
    <property type="match status" value="1"/>
</dbReference>
<sequence length="577" mass="65299">MSSSSSNPATLADRMKVLLSTAKGSDIQFLLFQAHKSILMSASDVFEAMFPPSADCEQLNPVEIPDVEVGAFKVMLSFIYTDDLSELDGENAMAVLYAAFAQARLLNLEDFAQRCMRYICQNAGLLLGTDDFLQIDQNLLCELFGRDHLAISNEFEIWKAALRWADQKCRQNAIECSAENRRAALGPALFKIHFSHISLEALRKEIVPSGVLSKDEVIGVYQFHWHPNFHGLPGQYPLKFPYKARIVTGTFPRATEGQLCWKLKNYRNLHEKKWEVAEKKDNYGTKKCLGFYLLSTASEEATLRIVSQKSGTEDLIGKFNNRVFNNKRPVKGFSNFITFSELMDPKRGFYDKNEDKVTLAIDVFVEEETVEKLDSNPNKSSGKIAELENAITGAHNCVRTSCHEAGHGTKIWLDPDNADYFRPSVIAEDESEGATHYVIAEHPTKDQLMARLRQKVVVASFDHDVNRQMVTRSPLHAVIDEIMNEAKQGARAFILENLESVRKVAIELNAMKVIRREKMEELLGPQVAGGQLNDEMKERRKNSSRNRMMNEEGKREGMGNCFFRMVHLLAICIVHLC</sequence>
<evidence type="ECO:0000256" key="1">
    <source>
        <dbReference type="SAM" id="MobiDB-lite"/>
    </source>
</evidence>
<protein>
    <recommendedName>
        <fullName evidence="2">BTB domain-containing protein</fullName>
    </recommendedName>
</protein>